<evidence type="ECO:0000256" key="1">
    <source>
        <dbReference type="SAM" id="MobiDB-lite"/>
    </source>
</evidence>
<sequence>APVVAAAASSAPATIGRPDAAASAAGRLLDGLEARTNSDVREFHRRSPQRVAAVRQIRRSGIRFRGRRLLDRDGAGSPGAVGSTDTSVPGDGCGLPARQSSISSKQPRLLSKPELHREALVEEILPRRRRRSAPAPVRNQGNATDTASPRGQSGPETGWCGKRLVREAGHTGHELRLRCCAGPRAEGCRRVHTVIIVHKAHFSRQNLRIHFRQLDGPQFSPAAAVSAPLEEDYQAVNTFGSVLHRIKCAYDDYLAWLLDGTSRPAQHRHLRAQLDQLRDPAAESELGRLQDRLAQLESRTPSWPWPRLSDSRGRRRWLRRSATGWPKKQLELAAEEQRLRSGGGRRLQEETSADRCERCSAQRDLAGLDSLAELRHDFARQPIAAGLRRSPIGALLPAGARRDADSGGGARQAGQANQAGVDRLAAAYGPGNSQIVLVEQATARGSIRWDYSPPPSPGRRSGSSPGPVQRQAPTANRAWTAELRLAELQCGFSQRTMTALNGTVWYDIGYCYNPGAFVCPAVSPAAERQCKLRRSKPSSGLSNYVVPSRPEAPRRCCVAGRSVRHRLLRRRRCRIASAVPTHPPPLRPRSFDQLLLQARLPLLRLQGSSSRCSFRLRLLACSFRWLALTAAASDSSTRCSVPVLRRAAALQARATACSSVLRLFSSRRYAAPSVLVTAASTRTAGLIASTAALLARPTAALLTRPTAGPVDSSTGAAPSGSSTAATSDLVHTLFRVRFIRPPLLSVTDRLLLPIHRPPLLHGSSTPLFLLVTDCSCRVVAAALLLVRPPLLLSRRRADPSESSDRLIRPSLRPPCIRPSRQTVILSESSTTSTTLEVDTTSSSAKAPHDATAVYRADSTDQRVPADRAEGDTVVTSIISFGDIFLCNAVAQSYVTCAVSRRCSYPDGHSRTRRYAGQRPHIHSHLARDVAAFERRCTDRTGAALTGAELTQSQSGGSVEFQPGGAAGLGSHRSTRQARQPQQKASWTLLEQLRMIKYSRMHCMPTVALRARMRSCNCHPEKHVLTLRLKYSV</sequence>
<feature type="region of interest" description="Disordered" evidence="1">
    <location>
        <begin position="447"/>
        <end position="474"/>
    </location>
</feature>
<feature type="compositionally biased region" description="Basic and acidic residues" evidence="1">
    <location>
        <begin position="111"/>
        <end position="126"/>
    </location>
</feature>
<reference evidence="3" key="1">
    <citation type="submission" date="2016-11" db="UniProtKB">
        <authorList>
            <consortium name="WormBaseParasite"/>
        </authorList>
    </citation>
    <scope>IDENTIFICATION</scope>
</reference>
<feature type="region of interest" description="Disordered" evidence="1">
    <location>
        <begin position="951"/>
        <end position="983"/>
    </location>
</feature>
<keyword evidence="2" id="KW-1185">Reference proteome</keyword>
<feature type="region of interest" description="Disordered" evidence="1">
    <location>
        <begin position="69"/>
        <end position="160"/>
    </location>
</feature>
<name>A0A1I8FMJ1_9PLAT</name>
<feature type="compositionally biased region" description="Low complexity" evidence="1">
    <location>
        <begin position="458"/>
        <end position="467"/>
    </location>
</feature>
<accession>A0A1I8FMJ1</accession>
<dbReference type="WBParaSite" id="maker-unitig_40446-snap-gene-0.2-mRNA-1">
    <property type="protein sequence ID" value="maker-unitig_40446-snap-gene-0.2-mRNA-1"/>
    <property type="gene ID" value="maker-unitig_40446-snap-gene-0.2"/>
</dbReference>
<evidence type="ECO:0000313" key="2">
    <source>
        <dbReference type="Proteomes" id="UP000095280"/>
    </source>
</evidence>
<feature type="region of interest" description="Disordered" evidence="1">
    <location>
        <begin position="705"/>
        <end position="724"/>
    </location>
</feature>
<evidence type="ECO:0000313" key="3">
    <source>
        <dbReference type="WBParaSite" id="maker-unitig_40446-snap-gene-0.2-mRNA-1"/>
    </source>
</evidence>
<organism evidence="2 3">
    <name type="scientific">Macrostomum lignano</name>
    <dbReference type="NCBI Taxonomy" id="282301"/>
    <lineage>
        <taxon>Eukaryota</taxon>
        <taxon>Metazoa</taxon>
        <taxon>Spiralia</taxon>
        <taxon>Lophotrochozoa</taxon>
        <taxon>Platyhelminthes</taxon>
        <taxon>Rhabditophora</taxon>
        <taxon>Macrostomorpha</taxon>
        <taxon>Macrostomida</taxon>
        <taxon>Macrostomidae</taxon>
        <taxon>Macrostomum</taxon>
    </lineage>
</organism>
<dbReference type="AlphaFoldDB" id="A0A1I8FMJ1"/>
<dbReference type="Proteomes" id="UP000095280">
    <property type="component" value="Unplaced"/>
</dbReference>
<protein>
    <submittedName>
        <fullName evidence="3">Tub domain-containing protein</fullName>
    </submittedName>
</protein>
<proteinExistence type="predicted"/>
<feature type="compositionally biased region" description="Polar residues" evidence="1">
    <location>
        <begin position="139"/>
        <end position="155"/>
    </location>
</feature>